<keyword evidence="4" id="KW-0812">Transmembrane</keyword>
<dbReference type="CDD" id="cd04042">
    <property type="entry name" value="C2A_MCTP_PRT"/>
    <property type="match status" value="1"/>
</dbReference>
<dbReference type="GO" id="GO:0030672">
    <property type="term" value="C:synaptic vesicle membrane"/>
    <property type="evidence" value="ECO:0000318"/>
    <property type="project" value="GO_Central"/>
</dbReference>
<dbReference type="InterPro" id="IPR000008">
    <property type="entry name" value="C2_dom"/>
</dbReference>
<evidence type="ECO:0000259" key="5">
    <source>
        <dbReference type="PROSITE" id="PS50004"/>
    </source>
</evidence>
<accession>A8XGC7</accession>
<dbReference type="PRINTS" id="PR00360">
    <property type="entry name" value="C2DOMAIN"/>
</dbReference>
<dbReference type="PROSITE" id="PS50004">
    <property type="entry name" value="C2"/>
    <property type="match status" value="3"/>
</dbReference>
<organism evidence="6 7">
    <name type="scientific">Caenorhabditis briggsae</name>
    <dbReference type="NCBI Taxonomy" id="6238"/>
    <lineage>
        <taxon>Eukaryota</taxon>
        <taxon>Metazoa</taxon>
        <taxon>Ecdysozoa</taxon>
        <taxon>Nematoda</taxon>
        <taxon>Chromadorea</taxon>
        <taxon>Rhabditida</taxon>
        <taxon>Rhabditina</taxon>
        <taxon>Rhabditomorpha</taxon>
        <taxon>Rhabditoidea</taxon>
        <taxon>Rhabditidae</taxon>
        <taxon>Peloderinae</taxon>
        <taxon>Caenorhabditis</taxon>
    </lineage>
</organism>
<dbReference type="OMA" id="ASNVMQM"/>
<feature type="domain" description="C2" evidence="5">
    <location>
        <begin position="116"/>
        <end position="233"/>
    </location>
</feature>
<dbReference type="Pfam" id="PF00168">
    <property type="entry name" value="C2"/>
    <property type="match status" value="3"/>
</dbReference>
<dbReference type="InParanoid" id="A8XGC7"/>
<protein>
    <submittedName>
        <fullName evidence="6">Protein CBG12689</fullName>
    </submittedName>
</protein>
<feature type="domain" description="C2" evidence="5">
    <location>
        <begin position="423"/>
        <end position="540"/>
    </location>
</feature>
<dbReference type="FunCoup" id="A8XGC7">
    <property type="interactions" value="1474"/>
</dbReference>
<feature type="transmembrane region" description="Helical" evidence="4">
    <location>
        <begin position="622"/>
        <end position="648"/>
    </location>
</feature>
<dbReference type="PANTHER" id="PTHR45911:SF4">
    <property type="entry name" value="MULTIPLE C2 AND TRANSMEMBRANE DOMAIN-CONTAINING PROTEIN"/>
    <property type="match status" value="1"/>
</dbReference>
<feature type="region of interest" description="Disordered" evidence="3">
    <location>
        <begin position="1"/>
        <end position="89"/>
    </location>
</feature>
<keyword evidence="7" id="KW-1185">Reference proteome</keyword>
<dbReference type="EMBL" id="HE600940">
    <property type="protein sequence ID" value="CAP31633.2"/>
    <property type="molecule type" value="Genomic_DNA"/>
</dbReference>
<dbReference type="WormBase" id="CBG12689a">
    <property type="protein sequence ID" value="CBP43077"/>
    <property type="gene ID" value="WBGene00033603"/>
    <property type="gene designation" value="Cbr-mctp-1"/>
</dbReference>
<feature type="region of interest" description="Disordered" evidence="3">
    <location>
        <begin position="666"/>
        <end position="686"/>
    </location>
</feature>
<reference evidence="6 7" key="2">
    <citation type="journal article" date="2011" name="PLoS Genet.">
        <title>Caenorhabditis briggsae recombinant inbred line genotypes reveal inter-strain incompatibility and the evolution of recombination.</title>
        <authorList>
            <person name="Ross J.A."/>
            <person name="Koboldt D.C."/>
            <person name="Staisch J.E."/>
            <person name="Chamberlin H.M."/>
            <person name="Gupta B.P."/>
            <person name="Miller R.D."/>
            <person name="Baird S.E."/>
            <person name="Haag E.S."/>
        </authorList>
    </citation>
    <scope>NUCLEOTIDE SEQUENCE [LARGE SCALE GENOMIC DNA]</scope>
    <source>
        <strain evidence="6 7">AF16</strain>
    </source>
</reference>
<dbReference type="Gene3D" id="2.60.40.150">
    <property type="entry name" value="C2 domain"/>
    <property type="match status" value="3"/>
</dbReference>
<dbReference type="FunFam" id="2.60.40.150:FF:000167">
    <property type="entry name" value="Multiple C2 domains, transmembrane 2a"/>
    <property type="match status" value="1"/>
</dbReference>
<dbReference type="SMART" id="SM00239">
    <property type="entry name" value="C2"/>
    <property type="match status" value="3"/>
</dbReference>
<feature type="compositionally biased region" description="Acidic residues" evidence="3">
    <location>
        <begin position="36"/>
        <end position="47"/>
    </location>
</feature>
<evidence type="ECO:0000256" key="4">
    <source>
        <dbReference type="SAM" id="Phobius"/>
    </source>
</evidence>
<reference evidence="6 7" key="1">
    <citation type="journal article" date="2003" name="PLoS Biol.">
        <title>The genome sequence of Caenorhabditis briggsae: a platform for comparative genomics.</title>
        <authorList>
            <person name="Stein L.D."/>
            <person name="Bao Z."/>
            <person name="Blasiar D."/>
            <person name="Blumenthal T."/>
            <person name="Brent M.R."/>
            <person name="Chen N."/>
            <person name="Chinwalla A."/>
            <person name="Clarke L."/>
            <person name="Clee C."/>
            <person name="Coghlan A."/>
            <person name="Coulson A."/>
            <person name="D'Eustachio P."/>
            <person name="Fitch D.H."/>
            <person name="Fulton L.A."/>
            <person name="Fulton R.E."/>
            <person name="Griffiths-Jones S."/>
            <person name="Harris T.W."/>
            <person name="Hillier L.W."/>
            <person name="Kamath R."/>
            <person name="Kuwabara P.E."/>
            <person name="Mardis E.R."/>
            <person name="Marra M.A."/>
            <person name="Miner T.L."/>
            <person name="Minx P."/>
            <person name="Mullikin J.C."/>
            <person name="Plumb R.W."/>
            <person name="Rogers J."/>
            <person name="Schein J.E."/>
            <person name="Sohrmann M."/>
            <person name="Spieth J."/>
            <person name="Stajich J.E."/>
            <person name="Wei C."/>
            <person name="Willey D."/>
            <person name="Wilson R.K."/>
            <person name="Durbin R."/>
            <person name="Waterston R.H."/>
        </authorList>
    </citation>
    <scope>NUCLEOTIDE SEQUENCE [LARGE SCALE GENOMIC DNA]</scope>
    <source>
        <strain evidence="6 7">AF16</strain>
    </source>
</reference>
<gene>
    <name evidence="8" type="primary">mctp-1</name>
    <name evidence="6 8" type="ORF">CBG12689</name>
    <name evidence="6" type="ORF">CBG_12689</name>
</gene>
<keyword evidence="2" id="KW-0106">Calcium</keyword>
<dbReference type="FunFam" id="2.60.40.150:FF:000174">
    <property type="entry name" value="Multiple C2 domains, transmembrane 2a"/>
    <property type="match status" value="1"/>
</dbReference>
<feature type="transmembrane region" description="Helical" evidence="4">
    <location>
        <begin position="722"/>
        <end position="742"/>
    </location>
</feature>
<evidence type="ECO:0000313" key="6">
    <source>
        <dbReference type="EMBL" id="CAP31633.2"/>
    </source>
</evidence>
<feature type="compositionally biased region" description="Basic residues" evidence="3">
    <location>
        <begin position="74"/>
        <end position="84"/>
    </location>
</feature>
<dbReference type="SUPFAM" id="SSF49562">
    <property type="entry name" value="C2 domain (Calcium/lipid-binding domain, CaLB)"/>
    <property type="match status" value="3"/>
</dbReference>
<dbReference type="Proteomes" id="UP000008549">
    <property type="component" value="Unassembled WGS sequence"/>
</dbReference>
<evidence type="ECO:0000313" key="8">
    <source>
        <dbReference type="WormBase" id="CBG12689a"/>
    </source>
</evidence>
<keyword evidence="4" id="KW-0472">Membrane</keyword>
<keyword evidence="4" id="KW-1133">Transmembrane helix</keyword>
<name>A8XGC7_CAEBR</name>
<dbReference type="PANTHER" id="PTHR45911">
    <property type="entry name" value="C2 DOMAIN-CONTAINING PROTEIN"/>
    <property type="match status" value="1"/>
</dbReference>
<proteinExistence type="predicted"/>
<dbReference type="STRING" id="6238.A8XGC7"/>
<dbReference type="eggNOG" id="KOG1030">
    <property type="taxonomic scope" value="Eukaryota"/>
</dbReference>
<dbReference type="GO" id="GO:0005509">
    <property type="term" value="F:calcium ion binding"/>
    <property type="evidence" value="ECO:0000318"/>
    <property type="project" value="GO_Central"/>
</dbReference>
<evidence type="ECO:0000256" key="3">
    <source>
        <dbReference type="SAM" id="MobiDB-lite"/>
    </source>
</evidence>
<dbReference type="CDD" id="cd08377">
    <property type="entry name" value="C2C_MCTP_PRT"/>
    <property type="match status" value="1"/>
</dbReference>
<evidence type="ECO:0000256" key="1">
    <source>
        <dbReference type="ARBA" id="ARBA00022723"/>
    </source>
</evidence>
<dbReference type="InterPro" id="IPR035892">
    <property type="entry name" value="C2_domain_sf"/>
</dbReference>
<dbReference type="HOGENOM" id="CLU_011170_0_2_1"/>
<dbReference type="AlphaFoldDB" id="A8XGC7"/>
<evidence type="ECO:0000313" key="7">
    <source>
        <dbReference type="Proteomes" id="UP000008549"/>
    </source>
</evidence>
<keyword evidence="1" id="KW-0479">Metal-binding</keyword>
<sequence>MPCLQLIRLRKKKKKQEEIEEEIEDVRRMKGGRNEEENENEEDDEPVESSSIGCSPLTRRRRKSAAVGSSASEKHHHNHGHQSPRKSPGFRFRRIFDTFTFTRSLKPQYSLEHNNDEEESDEIQGGEMDVVTHLLLEVRLNNGEDLPVKDASGSSDPYVKFRYKDAIVYKSGTIFKNLNPSWDEEFQMIVDDVTSPIRLEVFDFDRFCSDDFMGAAEVDLSQVKWCTSTDFHVNLLDEVNEPAGKASISVTITPMTQLEVQQFQQKAKNGILSNTEKKKEQRANNTQDWAKLVNIVLVEGKGIRVEEKSPDAFCKFKLGQEKYKTKVCSNTEPKWIEQFDLHVFDTSDQILQMACIDRNTNISRISIDLSTVSLDETFQHWYHLEGGPEDAQVLLLITVSGSHGAGEAIETDEFNYNDIRNTRIQKYDISNTFNDISDIGTLTVKLFGAEDLVAKDFGGKSDPFAILELVNTRVQTNTIYKTLSPSWNKIYTFAVKDIHTYLQVTIFDEDPNNRFEFLGRVRIPLKSIRNCEKRWYGLKDEKLKKRVKGEVLLELDVIWNNIRAAIRTFKPMERKYISQDQKFKPALFKTYFVELKDFVSSLASCKNDMEYLLSWHSRSKSLTAYVIFMIFVYYFQIFFIPLMILALFGYNFVKFKTNGEEISRTPRHSLKGQKSEEEDEKSGGFRDTLSSIPDILQSVQSFLHFTTQLIQKIKNTFNFTDIWLSLLAVIVLFIAFVLLYFVPLRWIIMVWGTNKFSKKLRDPKFVDNNEVLDYLSRVPSNTELVSFLGYCTFARRIFQQEQSNERVNRPINL</sequence>
<evidence type="ECO:0000256" key="2">
    <source>
        <dbReference type="ARBA" id="ARBA00022837"/>
    </source>
</evidence>
<feature type="compositionally biased region" description="Basic and acidic residues" evidence="3">
    <location>
        <begin position="25"/>
        <end position="35"/>
    </location>
</feature>
<dbReference type="GO" id="GO:0046928">
    <property type="term" value="P:regulation of neurotransmitter secretion"/>
    <property type="evidence" value="ECO:0000318"/>
    <property type="project" value="GO_Central"/>
</dbReference>
<dbReference type="FunFam" id="2.60.40.150:FF:000256">
    <property type="entry name" value="Predicted protein"/>
    <property type="match status" value="1"/>
</dbReference>
<feature type="domain" description="C2" evidence="5">
    <location>
        <begin position="273"/>
        <end position="388"/>
    </location>
</feature>